<dbReference type="RefSeq" id="WP_345738000.1">
    <property type="nucleotide sequence ID" value="NZ_BAABIA010000008.1"/>
</dbReference>
<feature type="chain" id="PRO_5046890087" description="Sulfite dehydrogenase (Cytochrome) subunit SorB" evidence="1">
    <location>
        <begin position="23"/>
        <end position="142"/>
    </location>
</feature>
<comment type="caution">
    <text evidence="2">The sequence shown here is derived from an EMBL/GenBank/DDBJ whole genome shotgun (WGS) entry which is preliminary data.</text>
</comment>
<name>A0ABP9PFQ5_9BACT</name>
<proteinExistence type="predicted"/>
<keyword evidence="1" id="KW-0732">Signal</keyword>
<accession>A0ABP9PFQ5</accession>
<protein>
    <recommendedName>
        <fullName evidence="4">Sulfite dehydrogenase (Cytochrome) subunit SorB</fullName>
    </recommendedName>
</protein>
<sequence>MSPLFRSLALAFALLSVPALQAEDVPLDPVTGMKMGPDWEIVRNHCIICHSSQTFLRQKATEANWTSVLTWMQTNGGLWKLEPDVEKKIVQYLATHYGPGDTANYRRAPIPATLMPPNPYASEAKLEAEAKKQQGLIQPPSK</sequence>
<evidence type="ECO:0008006" key="4">
    <source>
        <dbReference type="Google" id="ProtNLM"/>
    </source>
</evidence>
<dbReference type="Gene3D" id="1.10.760.10">
    <property type="entry name" value="Cytochrome c-like domain"/>
    <property type="match status" value="1"/>
</dbReference>
<dbReference type="EMBL" id="BAABIA010000008">
    <property type="protein sequence ID" value="GAA5145906.1"/>
    <property type="molecule type" value="Genomic_DNA"/>
</dbReference>
<evidence type="ECO:0000313" key="3">
    <source>
        <dbReference type="Proteomes" id="UP001499852"/>
    </source>
</evidence>
<dbReference type="Proteomes" id="UP001499852">
    <property type="component" value="Unassembled WGS sequence"/>
</dbReference>
<evidence type="ECO:0000256" key="1">
    <source>
        <dbReference type="SAM" id="SignalP"/>
    </source>
</evidence>
<gene>
    <name evidence="2" type="ORF">GCM10023213_38210</name>
</gene>
<keyword evidence="3" id="KW-1185">Reference proteome</keyword>
<organism evidence="2 3">
    <name type="scientific">Prosthecobacter algae</name>
    <dbReference type="NCBI Taxonomy" id="1144682"/>
    <lineage>
        <taxon>Bacteria</taxon>
        <taxon>Pseudomonadati</taxon>
        <taxon>Verrucomicrobiota</taxon>
        <taxon>Verrucomicrobiia</taxon>
        <taxon>Verrucomicrobiales</taxon>
        <taxon>Verrucomicrobiaceae</taxon>
        <taxon>Prosthecobacter</taxon>
    </lineage>
</organism>
<dbReference type="SUPFAM" id="SSF46626">
    <property type="entry name" value="Cytochrome c"/>
    <property type="match status" value="1"/>
</dbReference>
<reference evidence="3" key="1">
    <citation type="journal article" date="2019" name="Int. J. Syst. Evol. Microbiol.">
        <title>The Global Catalogue of Microorganisms (GCM) 10K type strain sequencing project: providing services to taxonomists for standard genome sequencing and annotation.</title>
        <authorList>
            <consortium name="The Broad Institute Genomics Platform"/>
            <consortium name="The Broad Institute Genome Sequencing Center for Infectious Disease"/>
            <person name="Wu L."/>
            <person name="Ma J."/>
        </authorList>
    </citation>
    <scope>NUCLEOTIDE SEQUENCE [LARGE SCALE GENOMIC DNA]</scope>
    <source>
        <strain evidence="3">JCM 18053</strain>
    </source>
</reference>
<feature type="signal peptide" evidence="1">
    <location>
        <begin position="1"/>
        <end position="22"/>
    </location>
</feature>
<evidence type="ECO:0000313" key="2">
    <source>
        <dbReference type="EMBL" id="GAA5145906.1"/>
    </source>
</evidence>
<dbReference type="InterPro" id="IPR036909">
    <property type="entry name" value="Cyt_c-like_dom_sf"/>
</dbReference>